<evidence type="ECO:0000256" key="1">
    <source>
        <dbReference type="ARBA" id="ARBA00009981"/>
    </source>
</evidence>
<keyword evidence="4" id="KW-1185">Reference proteome</keyword>
<dbReference type="SUPFAM" id="SSF143120">
    <property type="entry name" value="YefM-like"/>
    <property type="match status" value="1"/>
</dbReference>
<dbReference type="InterPro" id="IPR006442">
    <property type="entry name" value="Antitoxin_Phd/YefM"/>
</dbReference>
<proteinExistence type="inferred from homology"/>
<dbReference type="Pfam" id="PF02604">
    <property type="entry name" value="PhdYeFM_antitox"/>
    <property type="match status" value="1"/>
</dbReference>
<comment type="function">
    <text evidence="2">Antitoxin component of a type II toxin-antitoxin (TA) system.</text>
</comment>
<dbReference type="Proteomes" id="UP000293995">
    <property type="component" value="Chromosome"/>
</dbReference>
<dbReference type="Gene3D" id="3.40.1620.10">
    <property type="entry name" value="YefM-like domain"/>
    <property type="match status" value="1"/>
</dbReference>
<sequence length="78" mass="8609">MSRVSAYDAKTHLSALLERAAAGESITITKHGHDVARLTPVDARPDPAGLIEKVRGFRASLPQELIDIRELIDDGRRY</sequence>
<reference evidence="3 4" key="1">
    <citation type="submission" date="2019-01" db="EMBL/GenBank/DDBJ databases">
        <title>Genome sequencing of strain DFW100M-13.</title>
        <authorList>
            <person name="Heo J."/>
            <person name="Kim S.-J."/>
            <person name="Kim J.-S."/>
            <person name="Hong S.-B."/>
            <person name="Kwon S.-W."/>
        </authorList>
    </citation>
    <scope>NUCLEOTIDE SEQUENCE [LARGE SCALE GENOMIC DNA]</scope>
    <source>
        <strain evidence="3 4">DFW100M-13</strain>
    </source>
</reference>
<dbReference type="InterPro" id="IPR051416">
    <property type="entry name" value="phD-YefM_TA_antitoxins"/>
</dbReference>
<comment type="similarity">
    <text evidence="1 2">Belongs to the phD/YefM antitoxin family.</text>
</comment>
<dbReference type="OrthoDB" id="33091at2"/>
<dbReference type="EMBL" id="CP035494">
    <property type="protein sequence ID" value="QAY59446.1"/>
    <property type="molecule type" value="Genomic_DNA"/>
</dbReference>
<dbReference type="AlphaFoldDB" id="A0A4P6ECS8"/>
<organism evidence="3 4">
    <name type="scientific">Microbacterium protaetiae</name>
    <dbReference type="NCBI Taxonomy" id="2509458"/>
    <lineage>
        <taxon>Bacteria</taxon>
        <taxon>Bacillati</taxon>
        <taxon>Actinomycetota</taxon>
        <taxon>Actinomycetes</taxon>
        <taxon>Micrococcales</taxon>
        <taxon>Microbacteriaceae</taxon>
        <taxon>Microbacterium</taxon>
    </lineage>
</organism>
<accession>A0A4P6ECS8</accession>
<dbReference type="InterPro" id="IPR036165">
    <property type="entry name" value="YefM-like_sf"/>
</dbReference>
<dbReference type="PANTHER" id="PTHR35377">
    <property type="entry name" value="ANTITOXIN VAPB49-RELATED-RELATED"/>
    <property type="match status" value="1"/>
</dbReference>
<name>A0A4P6ECS8_9MICO</name>
<dbReference type="RefSeq" id="WP_129386772.1">
    <property type="nucleotide sequence ID" value="NZ_CP035494.1"/>
</dbReference>
<dbReference type="KEGG" id="mprt:ET475_05185"/>
<gene>
    <name evidence="3" type="ORF">ET475_05185</name>
</gene>
<dbReference type="NCBIfam" id="TIGR01552">
    <property type="entry name" value="phd_fam"/>
    <property type="match status" value="1"/>
</dbReference>
<evidence type="ECO:0000256" key="2">
    <source>
        <dbReference type="RuleBase" id="RU362080"/>
    </source>
</evidence>
<protein>
    <recommendedName>
        <fullName evidence="2">Antitoxin</fullName>
    </recommendedName>
</protein>
<evidence type="ECO:0000313" key="4">
    <source>
        <dbReference type="Proteomes" id="UP000293995"/>
    </source>
</evidence>
<evidence type="ECO:0000313" key="3">
    <source>
        <dbReference type="EMBL" id="QAY59446.1"/>
    </source>
</evidence>